<keyword evidence="6" id="KW-1185">Reference proteome</keyword>
<dbReference type="InterPro" id="IPR043502">
    <property type="entry name" value="DNA/RNA_pol_sf"/>
</dbReference>
<dbReference type="EC" id="3.1.26.4" evidence="2"/>
<comment type="caution">
    <text evidence="5">The sequence shown here is derived from an EMBL/GenBank/DDBJ whole genome shotgun (WGS) entry which is preliminary data.</text>
</comment>
<dbReference type="Pfam" id="PF17919">
    <property type="entry name" value="RT_RNaseH_2"/>
    <property type="match status" value="1"/>
</dbReference>
<dbReference type="InterPro" id="IPR041577">
    <property type="entry name" value="RT_RNaseH_2"/>
</dbReference>
<sequence length="780" mass="88434">MRPESDPSPSFYPLLPKQLILLLLYLISWNQITLAQTLGRFLKSMYMGFTHYGPYPFLSWLKPWPPWDPLLMSICQAKLVVPGHLGPHSTCAFLSRELQLMFCTTVHEGTYAEPASELYPGSSVLDHFQHGSVGITIPHSDAEDAVSRSLLREPGLQTYYQKLRQVLSEMEERDIIRKSSSEWASPLVLVWKKSGDLRGLCNSPASFMRLMMGIFGDQNFLMLCYLDDLLVMAPCEEKALERLEMVFERLSAHGLKLAPKKCYFLRRSVKFLSHVVNEHGIATDPDKIAAITAIPKEDQILFGKLSSSDWTKECALSFEQLKSALLSSIVLAHPDFTQPFILSTDASLDGIGAVLSQVPVGESKVRPIAFASKVLTRAQSNYPAHCLEFLALKWSVCDKFSHWLKGHPFTVWTDNNPLTYILTKLKLDTCEQRWVAKLAPYTFDIQYIPGTKNVVADALSHQPFVPANSELIKEETVQDSFRLSANNQYAEHPLEQCSLSSDQVSTVFEAQTKWEMGAEGRALSWLAQETQQMIPPGQNPLPVYSLEELCEKQEGDNVLSRVLLYVCRGRRPSRRERAKEPYKAVKLLKQWDRLKLLDGILYRVRKDPVTKFTRYQFIVPDSLVSEVLRGIHDEAGHQGQGRTLSLARQRFSWVGQENDTRNYVRCCQRCVVSKTPEPEGRAPLESIRTVCPLELVCIDFWSAEDSSGKSVDVLVVTDHFTKMANAFLCKNQSASQVARHLWDKFFCVYGFPQRIHSDQGANFESRLIKELLQIAGIQKS</sequence>
<accession>A0ABQ8MVN1</accession>
<evidence type="ECO:0000256" key="3">
    <source>
        <dbReference type="ARBA" id="ARBA00039658"/>
    </source>
</evidence>
<reference evidence="5 6" key="1">
    <citation type="submission" date="2022-01" db="EMBL/GenBank/DDBJ databases">
        <title>A high-quality chromosome-level genome assembly of rohu carp, Labeo rohita.</title>
        <authorList>
            <person name="Arick M.A. II"/>
            <person name="Hsu C.-Y."/>
            <person name="Magbanua Z."/>
            <person name="Pechanova O."/>
            <person name="Grover C."/>
            <person name="Miller E."/>
            <person name="Thrash A."/>
            <person name="Ezzel L."/>
            <person name="Alam S."/>
            <person name="Benzie J."/>
            <person name="Hamilton M."/>
            <person name="Karsi A."/>
            <person name="Lawrence M.L."/>
            <person name="Peterson D.G."/>
        </authorList>
    </citation>
    <scope>NUCLEOTIDE SEQUENCE [LARGE SCALE GENOMIC DNA]</scope>
    <source>
        <strain evidence="6">BAU-BD-2019</strain>
        <tissue evidence="5">Blood</tissue>
    </source>
</reference>
<dbReference type="Gene3D" id="3.30.70.270">
    <property type="match status" value="1"/>
</dbReference>
<proteinExistence type="inferred from homology"/>
<dbReference type="Gene3D" id="3.30.420.10">
    <property type="entry name" value="Ribonuclease H-like superfamily/Ribonuclease H"/>
    <property type="match status" value="1"/>
</dbReference>
<evidence type="ECO:0000256" key="2">
    <source>
        <dbReference type="ARBA" id="ARBA00012180"/>
    </source>
</evidence>
<dbReference type="Pfam" id="PF00665">
    <property type="entry name" value="rve"/>
    <property type="match status" value="1"/>
</dbReference>
<dbReference type="PROSITE" id="PS50994">
    <property type="entry name" value="INTEGRASE"/>
    <property type="match status" value="1"/>
</dbReference>
<dbReference type="PANTHER" id="PTHR37984:SF15">
    <property type="entry name" value="INTEGRASE CATALYTIC DOMAIN-CONTAINING PROTEIN"/>
    <property type="match status" value="1"/>
</dbReference>
<protein>
    <recommendedName>
        <fullName evidence="3">Gypsy retrotransposon integrase-like protein 1</fullName>
        <ecNumber evidence="2">3.1.26.4</ecNumber>
    </recommendedName>
</protein>
<evidence type="ECO:0000256" key="1">
    <source>
        <dbReference type="ARBA" id="ARBA00010879"/>
    </source>
</evidence>
<gene>
    <name evidence="5" type="ORF">H4Q32_026459</name>
</gene>
<organism evidence="5 6">
    <name type="scientific">Labeo rohita</name>
    <name type="common">Indian major carp</name>
    <name type="synonym">Cyprinus rohita</name>
    <dbReference type="NCBI Taxonomy" id="84645"/>
    <lineage>
        <taxon>Eukaryota</taxon>
        <taxon>Metazoa</taxon>
        <taxon>Chordata</taxon>
        <taxon>Craniata</taxon>
        <taxon>Vertebrata</taxon>
        <taxon>Euteleostomi</taxon>
        <taxon>Actinopterygii</taxon>
        <taxon>Neopterygii</taxon>
        <taxon>Teleostei</taxon>
        <taxon>Ostariophysi</taxon>
        <taxon>Cypriniformes</taxon>
        <taxon>Cyprinidae</taxon>
        <taxon>Labeoninae</taxon>
        <taxon>Labeonini</taxon>
        <taxon>Labeo</taxon>
    </lineage>
</organism>
<dbReference type="InterPro" id="IPR012337">
    <property type="entry name" value="RNaseH-like_sf"/>
</dbReference>
<dbReference type="CDD" id="cd09274">
    <property type="entry name" value="RNase_HI_RT_Ty3"/>
    <property type="match status" value="1"/>
</dbReference>
<dbReference type="CDD" id="cd01647">
    <property type="entry name" value="RT_LTR"/>
    <property type="match status" value="1"/>
</dbReference>
<dbReference type="InterPro" id="IPR043128">
    <property type="entry name" value="Rev_trsase/Diguanyl_cyclase"/>
</dbReference>
<feature type="domain" description="Integrase catalytic" evidence="4">
    <location>
        <begin position="688"/>
        <end position="780"/>
    </location>
</feature>
<dbReference type="Pfam" id="PF00078">
    <property type="entry name" value="RVT_1"/>
    <property type="match status" value="1"/>
</dbReference>
<dbReference type="InterPro" id="IPR001584">
    <property type="entry name" value="Integrase_cat-core"/>
</dbReference>
<dbReference type="InterPro" id="IPR050951">
    <property type="entry name" value="Retrovirus_Pol_polyprotein"/>
</dbReference>
<dbReference type="InterPro" id="IPR000477">
    <property type="entry name" value="RT_dom"/>
</dbReference>
<comment type="similarity">
    <text evidence="1">Belongs to the beta type-B retroviral polymerase family. HERV class-II K(HML-2) pol subfamily.</text>
</comment>
<dbReference type="InterPro" id="IPR036397">
    <property type="entry name" value="RNaseH_sf"/>
</dbReference>
<evidence type="ECO:0000259" key="4">
    <source>
        <dbReference type="PROSITE" id="PS50994"/>
    </source>
</evidence>
<name>A0ABQ8MVN1_LABRO</name>
<dbReference type="InterPro" id="IPR041588">
    <property type="entry name" value="Integrase_H2C2"/>
</dbReference>
<evidence type="ECO:0000313" key="5">
    <source>
        <dbReference type="EMBL" id="KAI2666765.1"/>
    </source>
</evidence>
<dbReference type="EMBL" id="JACTAM010000003">
    <property type="protein sequence ID" value="KAI2666765.1"/>
    <property type="molecule type" value="Genomic_DNA"/>
</dbReference>
<dbReference type="Gene3D" id="1.10.340.70">
    <property type="match status" value="1"/>
</dbReference>
<dbReference type="SUPFAM" id="SSF56672">
    <property type="entry name" value="DNA/RNA polymerases"/>
    <property type="match status" value="1"/>
</dbReference>
<dbReference type="PANTHER" id="PTHR37984">
    <property type="entry name" value="PROTEIN CBG26694"/>
    <property type="match status" value="1"/>
</dbReference>
<dbReference type="Gene3D" id="3.10.20.370">
    <property type="match status" value="1"/>
</dbReference>
<dbReference type="Gene3D" id="3.10.10.10">
    <property type="entry name" value="HIV Type 1 Reverse Transcriptase, subunit A, domain 1"/>
    <property type="match status" value="1"/>
</dbReference>
<dbReference type="SUPFAM" id="SSF53098">
    <property type="entry name" value="Ribonuclease H-like"/>
    <property type="match status" value="1"/>
</dbReference>
<dbReference type="Pfam" id="PF17921">
    <property type="entry name" value="Integrase_H2C2"/>
    <property type="match status" value="1"/>
</dbReference>
<dbReference type="Proteomes" id="UP000830375">
    <property type="component" value="Unassembled WGS sequence"/>
</dbReference>
<evidence type="ECO:0000313" key="6">
    <source>
        <dbReference type="Proteomes" id="UP000830375"/>
    </source>
</evidence>